<feature type="region of interest" description="Disordered" evidence="1">
    <location>
        <begin position="1"/>
        <end position="31"/>
    </location>
</feature>
<evidence type="ECO:0000313" key="2">
    <source>
        <dbReference type="EMBL" id="KAF7169541.1"/>
    </source>
</evidence>
<reference evidence="2" key="1">
    <citation type="submission" date="2020-06" db="EMBL/GenBank/DDBJ databases">
        <title>Draft genome sequences of strains closely related to Aspergillus parafelis and Aspergillus hiratsukae.</title>
        <authorList>
            <person name="Dos Santos R.A.C."/>
            <person name="Rivero-Menendez O."/>
            <person name="Steenwyk J.L."/>
            <person name="Mead M.E."/>
            <person name="Goldman G.H."/>
            <person name="Alastruey-Izquierdo A."/>
            <person name="Rokas A."/>
        </authorList>
    </citation>
    <scope>NUCLEOTIDE SEQUENCE</scope>
    <source>
        <strain evidence="2">CNM-CM5623</strain>
    </source>
</reference>
<name>A0A8H6QAK8_9EURO</name>
<accession>A0A8H6QAK8</accession>
<evidence type="ECO:0000256" key="1">
    <source>
        <dbReference type="SAM" id="MobiDB-lite"/>
    </source>
</evidence>
<dbReference type="EMBL" id="JACBAE010001239">
    <property type="protein sequence ID" value="KAF7169541.1"/>
    <property type="molecule type" value="Genomic_DNA"/>
</dbReference>
<sequence>MPTKRTPNKGNMATKSQNTTTGQGTPTDQGTATAAARAVKQGAAIQAALKQRIKDAQTAAQNEKYNPFIFTPTQWRAEVNFSQFPLVSTPPAVPKFVIKDRGNIIPIGITHDEAHSYNDSHNVYYRVAYITTSLHAKTCAPWYKVVAASGKILKANPREYNLLPKYQDKLERLKLMMDFRTRQRDWELELLKAIHKSNLVDLYTKATMTKIHTWVKQERRKEDNSKYNTFFYSEPATLNNALITDLSKPQTRQATATKAKGKKHIYYKIHSDSDDKDNRDQVILPTDPADYIAWIANRHAAWDTSTPTHEEDLTEKYGLPDNMDPDQTKWPSAMKGLGITALHITKDIIKYPWGKPAFALHNTLKTAPGYTKDSIFSDAARKALHRLE</sequence>
<feature type="compositionally biased region" description="Low complexity" evidence="1">
    <location>
        <begin position="17"/>
        <end position="31"/>
    </location>
</feature>
<comment type="caution">
    <text evidence="2">The sequence shown here is derived from an EMBL/GenBank/DDBJ whole genome shotgun (WGS) entry which is preliminary data.</text>
</comment>
<evidence type="ECO:0000313" key="3">
    <source>
        <dbReference type="Proteomes" id="UP000654922"/>
    </source>
</evidence>
<gene>
    <name evidence="2" type="ORF">CNMCM5623_002201</name>
</gene>
<dbReference type="OrthoDB" id="4445311at2759"/>
<organism evidence="2 3">
    <name type="scientific">Aspergillus felis</name>
    <dbReference type="NCBI Taxonomy" id="1287682"/>
    <lineage>
        <taxon>Eukaryota</taxon>
        <taxon>Fungi</taxon>
        <taxon>Dikarya</taxon>
        <taxon>Ascomycota</taxon>
        <taxon>Pezizomycotina</taxon>
        <taxon>Eurotiomycetes</taxon>
        <taxon>Eurotiomycetidae</taxon>
        <taxon>Eurotiales</taxon>
        <taxon>Aspergillaceae</taxon>
        <taxon>Aspergillus</taxon>
        <taxon>Aspergillus subgen. Fumigati</taxon>
    </lineage>
</organism>
<proteinExistence type="predicted"/>
<protein>
    <submittedName>
        <fullName evidence="2">Uncharacterized protein</fullName>
    </submittedName>
</protein>
<dbReference type="Proteomes" id="UP000654922">
    <property type="component" value="Unassembled WGS sequence"/>
</dbReference>
<dbReference type="AlphaFoldDB" id="A0A8H6QAK8"/>